<gene>
    <name evidence="2" type="ORF">ACEZDJ_38965</name>
</gene>
<accession>A0ABV6V0R2</accession>
<dbReference type="RefSeq" id="WP_051724889.1">
    <property type="nucleotide sequence ID" value="NZ_JBHEZZ010000042.1"/>
</dbReference>
<keyword evidence="3" id="KW-1185">Reference proteome</keyword>
<name>A0ABV6V0R2_9ACTN</name>
<feature type="transmembrane region" description="Helical" evidence="1">
    <location>
        <begin position="38"/>
        <end position="56"/>
    </location>
</feature>
<reference evidence="2 3" key="1">
    <citation type="submission" date="2024-09" db="EMBL/GenBank/DDBJ databases">
        <authorList>
            <person name="Lee S.D."/>
        </authorList>
    </citation>
    <scope>NUCLEOTIDE SEQUENCE [LARGE SCALE GENOMIC DNA]</scope>
    <source>
        <strain evidence="2 3">N1-5</strain>
    </source>
</reference>
<keyword evidence="1" id="KW-0472">Membrane</keyword>
<organism evidence="2 3">
    <name type="scientific">Streptacidiphilus cavernicola</name>
    <dbReference type="NCBI Taxonomy" id="3342716"/>
    <lineage>
        <taxon>Bacteria</taxon>
        <taxon>Bacillati</taxon>
        <taxon>Actinomycetota</taxon>
        <taxon>Actinomycetes</taxon>
        <taxon>Kitasatosporales</taxon>
        <taxon>Streptomycetaceae</taxon>
        <taxon>Streptacidiphilus</taxon>
    </lineage>
</organism>
<evidence type="ECO:0000256" key="1">
    <source>
        <dbReference type="SAM" id="Phobius"/>
    </source>
</evidence>
<feature type="transmembrane region" description="Helical" evidence="1">
    <location>
        <begin position="7"/>
        <end position="26"/>
    </location>
</feature>
<keyword evidence="1" id="KW-0812">Transmembrane</keyword>
<evidence type="ECO:0000313" key="3">
    <source>
        <dbReference type="Proteomes" id="UP001592528"/>
    </source>
</evidence>
<sequence length="78" mass="8658">MMRTPHALWAAVPVLALLGTPFLPFVNGPHLWLGIPSVMFWCLLWTAGTTVSLLLVDRRFRGGDDESDEYDDTQEAAA</sequence>
<protein>
    <recommendedName>
        <fullName evidence="4">DUF3311 domain-containing protein</fullName>
    </recommendedName>
</protein>
<keyword evidence="1" id="KW-1133">Transmembrane helix</keyword>
<comment type="caution">
    <text evidence="2">The sequence shown here is derived from an EMBL/GenBank/DDBJ whole genome shotgun (WGS) entry which is preliminary data.</text>
</comment>
<evidence type="ECO:0008006" key="4">
    <source>
        <dbReference type="Google" id="ProtNLM"/>
    </source>
</evidence>
<evidence type="ECO:0000313" key="2">
    <source>
        <dbReference type="EMBL" id="MFC1407282.1"/>
    </source>
</evidence>
<proteinExistence type="predicted"/>
<dbReference type="Proteomes" id="UP001592528">
    <property type="component" value="Unassembled WGS sequence"/>
</dbReference>
<dbReference type="EMBL" id="JBHEZZ010000042">
    <property type="protein sequence ID" value="MFC1407282.1"/>
    <property type="molecule type" value="Genomic_DNA"/>
</dbReference>